<dbReference type="InterPro" id="IPR006171">
    <property type="entry name" value="TOPRIM_dom"/>
</dbReference>
<dbReference type="EMBL" id="MFJC01000050">
    <property type="protein sequence ID" value="OGG08713.1"/>
    <property type="molecule type" value="Genomic_DNA"/>
</dbReference>
<comment type="function">
    <text evidence="10">Releases the supercoiling and torsional tension of DNA, which is introduced during the DNA replication and transcription, by transiently cleaving and rejoining one strand of the DNA duplex. Introduces a single-strand break via transesterification at a target site in duplex DNA. The scissile phosphodiester is attacked by the catalytic tyrosine of the enzyme, resulting in the formation of a DNA-(5'-phosphotyrosyl)-enzyme intermediate and the expulsion of a 3'-OH DNA strand. The free DNA strand then undergoes passage around the unbroken strand, thus removing DNA supercoils. Finally, in the religation step, the DNA 3'-OH attacks the covalent intermediate to expel the active-site tyrosine and restore the DNA phosphodiester backbone.</text>
</comment>
<evidence type="ECO:0000256" key="6">
    <source>
        <dbReference type="ARBA" id="ARBA00022842"/>
    </source>
</evidence>
<feature type="site" description="Interaction with DNA" evidence="10">
    <location>
        <position position="328"/>
    </location>
</feature>
<dbReference type="PROSITE" id="PS52039">
    <property type="entry name" value="TOPO_IA_2"/>
    <property type="match status" value="1"/>
</dbReference>
<dbReference type="HAMAP" id="MF_00952">
    <property type="entry name" value="Topoisom_1_prok"/>
    <property type="match status" value="1"/>
</dbReference>
<evidence type="ECO:0000256" key="9">
    <source>
        <dbReference type="ARBA" id="ARBA00023235"/>
    </source>
</evidence>
<dbReference type="Gene3D" id="3.30.65.10">
    <property type="entry name" value="Bacterial Topoisomerase I, domain 1"/>
    <property type="match status" value="2"/>
</dbReference>
<dbReference type="InterPro" id="IPR005733">
    <property type="entry name" value="TopoI_bac-type"/>
</dbReference>
<dbReference type="InterPro" id="IPR034149">
    <property type="entry name" value="TOPRIM_TopoI"/>
</dbReference>
<dbReference type="InterPro" id="IPR013498">
    <property type="entry name" value="Topo_IA_Znf"/>
</dbReference>
<dbReference type="PRINTS" id="PR00417">
    <property type="entry name" value="PRTPISMRASEI"/>
</dbReference>
<dbReference type="InterPro" id="IPR028612">
    <property type="entry name" value="Topoisom_1_IA"/>
</dbReference>
<dbReference type="InterPro" id="IPR003601">
    <property type="entry name" value="Topo_IA_2"/>
</dbReference>
<protein>
    <recommendedName>
        <fullName evidence="10">DNA topoisomerase 1</fullName>
        <ecNumber evidence="10">5.6.2.1</ecNumber>
    </recommendedName>
    <alternativeName>
        <fullName evidence="10">DNA topoisomerase I</fullName>
    </alternativeName>
</protein>
<evidence type="ECO:0000256" key="4">
    <source>
        <dbReference type="ARBA" id="ARBA00022771"/>
    </source>
</evidence>
<dbReference type="InterPro" id="IPR000380">
    <property type="entry name" value="Topo_IA"/>
</dbReference>
<reference evidence="13 14" key="1">
    <citation type="journal article" date="2016" name="Nat. Commun.">
        <title>Thousands of microbial genomes shed light on interconnected biogeochemical processes in an aquifer system.</title>
        <authorList>
            <person name="Anantharaman K."/>
            <person name="Brown C.T."/>
            <person name="Hug L.A."/>
            <person name="Sharon I."/>
            <person name="Castelle C.J."/>
            <person name="Probst A.J."/>
            <person name="Thomas B.C."/>
            <person name="Singh A."/>
            <person name="Wilkins M.J."/>
            <person name="Karaoz U."/>
            <person name="Brodie E.L."/>
            <person name="Williams K.H."/>
            <person name="Hubbard S.S."/>
            <person name="Banfield J.F."/>
        </authorList>
    </citation>
    <scope>NUCLEOTIDE SEQUENCE [LARGE SCALE GENOMIC DNA]</scope>
</reference>
<feature type="site" description="Interaction with DNA" evidence="10">
    <location>
        <position position="154"/>
    </location>
</feature>
<dbReference type="Gene3D" id="1.10.290.10">
    <property type="entry name" value="Topoisomerase I, domain 4"/>
    <property type="match status" value="1"/>
</dbReference>
<comment type="catalytic activity">
    <reaction evidence="1 10">
        <text>ATP-independent breakage of single-stranded DNA, followed by passage and rejoining.</text>
        <dbReference type="EC" id="5.6.2.1"/>
    </reaction>
</comment>
<keyword evidence="6" id="KW-0460">Magnesium</keyword>
<feature type="domain" description="Toprim" evidence="11">
    <location>
        <begin position="1"/>
        <end position="112"/>
    </location>
</feature>
<evidence type="ECO:0000313" key="13">
    <source>
        <dbReference type="EMBL" id="OGG08713.1"/>
    </source>
</evidence>
<dbReference type="Pfam" id="PF01131">
    <property type="entry name" value="Topoisom_bac"/>
    <property type="match status" value="1"/>
</dbReference>
<dbReference type="SUPFAM" id="SSF56712">
    <property type="entry name" value="Prokaryotic type I DNA topoisomerase"/>
    <property type="match status" value="1"/>
</dbReference>
<dbReference type="PROSITE" id="PS00396">
    <property type="entry name" value="TOPO_IA_1"/>
    <property type="match status" value="1"/>
</dbReference>
<evidence type="ECO:0000256" key="1">
    <source>
        <dbReference type="ARBA" id="ARBA00000213"/>
    </source>
</evidence>
<evidence type="ECO:0000313" key="14">
    <source>
        <dbReference type="Proteomes" id="UP000176854"/>
    </source>
</evidence>
<dbReference type="NCBIfam" id="TIGR01051">
    <property type="entry name" value="topA_bact"/>
    <property type="match status" value="1"/>
</dbReference>
<accession>A0A1F5Z8L8</accession>
<dbReference type="Proteomes" id="UP000176854">
    <property type="component" value="Unassembled WGS sequence"/>
</dbReference>
<dbReference type="SMART" id="SM00436">
    <property type="entry name" value="TOP1Bc"/>
    <property type="match status" value="1"/>
</dbReference>
<evidence type="ECO:0000256" key="5">
    <source>
        <dbReference type="ARBA" id="ARBA00022833"/>
    </source>
</evidence>
<dbReference type="InterPro" id="IPR013825">
    <property type="entry name" value="Topo_IA_cen_sub2"/>
</dbReference>
<dbReference type="PROSITE" id="PS50880">
    <property type="entry name" value="TOPRIM"/>
    <property type="match status" value="1"/>
</dbReference>
<feature type="site" description="Interaction with DNA" evidence="10">
    <location>
        <position position="158"/>
    </location>
</feature>
<feature type="region of interest" description="Interaction with DNA" evidence="10">
    <location>
        <begin position="179"/>
        <end position="184"/>
    </location>
</feature>
<evidence type="ECO:0000256" key="7">
    <source>
        <dbReference type="ARBA" id="ARBA00023029"/>
    </source>
</evidence>
<dbReference type="GO" id="GO:0003677">
    <property type="term" value="F:DNA binding"/>
    <property type="evidence" value="ECO:0007669"/>
    <property type="project" value="UniProtKB-KW"/>
</dbReference>
<evidence type="ECO:0000259" key="11">
    <source>
        <dbReference type="PROSITE" id="PS50880"/>
    </source>
</evidence>
<dbReference type="GO" id="GO:0003917">
    <property type="term" value="F:DNA topoisomerase type I (single strand cut, ATP-independent) activity"/>
    <property type="evidence" value="ECO:0007669"/>
    <property type="project" value="UniProtKB-UniRule"/>
</dbReference>
<feature type="site" description="Interaction with DNA" evidence="10">
    <location>
        <position position="516"/>
    </location>
</feature>
<evidence type="ECO:0000256" key="8">
    <source>
        <dbReference type="ARBA" id="ARBA00023125"/>
    </source>
</evidence>
<keyword evidence="4" id="KW-0863">Zinc-finger</keyword>
<organism evidence="13 14">
    <name type="scientific">Candidatus Gottesmanbacteria bacterium RBG_16_43_7</name>
    <dbReference type="NCBI Taxonomy" id="1798373"/>
    <lineage>
        <taxon>Bacteria</taxon>
        <taxon>Candidatus Gottesmaniibacteriota</taxon>
    </lineage>
</organism>
<dbReference type="GO" id="GO:0006265">
    <property type="term" value="P:DNA topological change"/>
    <property type="evidence" value="ECO:0007669"/>
    <property type="project" value="UniProtKB-UniRule"/>
</dbReference>
<comment type="subunit">
    <text evidence="10">Monomer.</text>
</comment>
<feature type="domain" description="Topo IA-type catalytic" evidence="12">
    <location>
        <begin position="144"/>
        <end position="584"/>
    </location>
</feature>
<keyword evidence="5" id="KW-0862">Zinc</keyword>
<dbReference type="CDD" id="cd00186">
    <property type="entry name" value="TOP1Ac"/>
    <property type="match status" value="1"/>
</dbReference>
<keyword evidence="3" id="KW-0479">Metal-binding</keyword>
<gene>
    <name evidence="10" type="primary">topA</name>
    <name evidence="13" type="ORF">A2154_01245</name>
</gene>
<feature type="site" description="Interaction with DNA" evidence="10">
    <location>
        <position position="163"/>
    </location>
</feature>
<feature type="site" description="Interaction with DNA" evidence="10">
    <location>
        <position position="31"/>
    </location>
</feature>
<feature type="site" description="Interaction with DNA" evidence="10">
    <location>
        <position position="155"/>
    </location>
</feature>
<dbReference type="PANTHER" id="PTHR42785">
    <property type="entry name" value="DNA TOPOISOMERASE, TYPE IA, CORE"/>
    <property type="match status" value="1"/>
</dbReference>
<dbReference type="Gene3D" id="1.10.460.10">
    <property type="entry name" value="Topoisomerase I, domain 2"/>
    <property type="match status" value="1"/>
</dbReference>
<name>A0A1F5Z8L8_9BACT</name>
<comment type="caution">
    <text evidence="13">The sequence shown here is derived from an EMBL/GenBank/DDBJ whole genome shotgun (WGS) entry which is preliminary data.</text>
</comment>
<dbReference type="CDD" id="cd03363">
    <property type="entry name" value="TOPRIM_TopoIA_TopoI"/>
    <property type="match status" value="1"/>
</dbReference>
<proteinExistence type="inferred from homology"/>
<sequence length="684" mass="77614">MDLIIVESPTKAKTLVKFLDKTYRIEATMGHIRDLPKSELGVDIEHDFKPHYVTPRDKTRRVNELVDIARQANRIILATDPDREGEAIGWHIANILFTKLGASRSKKPSKSKTKKTAADYDRIVFHEITGSAIRDALKNPRRIDMPLVDAQQARRVLDRLVGYKLSPLLWQKLSRRWLSAGRVQSVVVRLVVEREREIAAFKRKKYYSLTGEFATASAGSQKLLTAELVSKDGQKYAVKDTITLFDGTYTTTATTIDTATGAQSIKDDFKEPFTVSSVDKKEIVKNPQPPFTTSTLQQEAARRFYFSAKKTMQVAQRLYEEGIITYHRTDSVNLSDKFIREARDYIQKTYSDKFLPKSPRIYTTKSKVAQEAHEAIRPTTTTLLSADLENKSGYNRDHVRLYDLIWKRALASQAQSAVFDSTTVVIDDASGYRFETQGSIIKFEGYLKITGRDVNEVVIPDVATGDRLLCRNVDITEHFTNPPPRYSEAALVKTLEEKDIGRPSTYAPIISTIQERNYVEREEKKFKPTQLGNVVTDFLVDHFAQIISLPFTATIENSLDKIAKGEKKWVPVIADFYSSFAQKLEHTYKTADRIKMAAEETGQTCPQCGSPLLIRIGRYGKFIACSTFPKCNYTRQFVETVSDVHCPRCGGNIIIKKSKRGKSFYGCSNYPKCTFAAWKKEDIK</sequence>
<dbReference type="InterPro" id="IPR013824">
    <property type="entry name" value="Topo_IA_cen_sub1"/>
</dbReference>
<dbReference type="InterPro" id="IPR013826">
    <property type="entry name" value="Topo_IA_cen_sub3"/>
</dbReference>
<dbReference type="Gene3D" id="3.40.50.140">
    <property type="match status" value="1"/>
</dbReference>
<feature type="active site" description="O-(5'-phospho-DNA)-tyrosine intermediate" evidence="10">
    <location>
        <position position="326"/>
    </location>
</feature>
<dbReference type="InterPro" id="IPR003602">
    <property type="entry name" value="Topo_IA_DNA-bd_dom"/>
</dbReference>
<dbReference type="AlphaFoldDB" id="A0A1F5Z8L8"/>
<comment type="similarity">
    <text evidence="2 10">Belongs to the type IA topoisomerase family.</text>
</comment>
<dbReference type="GO" id="GO:0008270">
    <property type="term" value="F:zinc ion binding"/>
    <property type="evidence" value="ECO:0007669"/>
    <property type="project" value="UniProtKB-KW"/>
</dbReference>
<evidence type="ECO:0000256" key="3">
    <source>
        <dbReference type="ARBA" id="ARBA00022723"/>
    </source>
</evidence>
<keyword evidence="7 10" id="KW-0799">Topoisomerase</keyword>
<dbReference type="GO" id="GO:0005694">
    <property type="term" value="C:chromosome"/>
    <property type="evidence" value="ECO:0007669"/>
    <property type="project" value="InterPro"/>
</dbReference>
<dbReference type="STRING" id="1798373.A2154_01245"/>
<dbReference type="Gene3D" id="2.70.20.10">
    <property type="entry name" value="Topoisomerase I, domain 3"/>
    <property type="match status" value="1"/>
</dbReference>
<dbReference type="PANTHER" id="PTHR42785:SF1">
    <property type="entry name" value="DNA TOPOISOMERASE"/>
    <property type="match status" value="1"/>
</dbReference>
<dbReference type="InterPro" id="IPR023405">
    <property type="entry name" value="Topo_IA_core_domain"/>
</dbReference>
<keyword evidence="8 10" id="KW-0238">DNA-binding</keyword>
<dbReference type="InterPro" id="IPR013497">
    <property type="entry name" value="Topo_IA_cen"/>
</dbReference>
<dbReference type="Pfam" id="PF01396">
    <property type="entry name" value="Zn_ribbon_Top1"/>
    <property type="match status" value="2"/>
</dbReference>
<dbReference type="Pfam" id="PF01751">
    <property type="entry name" value="Toprim"/>
    <property type="match status" value="1"/>
</dbReference>
<evidence type="ECO:0000256" key="10">
    <source>
        <dbReference type="HAMAP-Rule" id="MF_00952"/>
    </source>
</evidence>
<dbReference type="InterPro" id="IPR023406">
    <property type="entry name" value="Topo_IA_AS"/>
</dbReference>
<evidence type="ECO:0000256" key="2">
    <source>
        <dbReference type="ARBA" id="ARBA00009446"/>
    </source>
</evidence>
<keyword evidence="9 10" id="KW-0413">Isomerase</keyword>
<dbReference type="EC" id="5.6.2.1" evidence="10"/>
<dbReference type="SMART" id="SM00437">
    <property type="entry name" value="TOP1Ac"/>
    <property type="match status" value="1"/>
</dbReference>
<dbReference type="SMART" id="SM00493">
    <property type="entry name" value="TOPRIM"/>
    <property type="match status" value="1"/>
</dbReference>
<feature type="site" description="Interaction with DNA" evidence="10">
    <location>
        <position position="170"/>
    </location>
</feature>
<dbReference type="SUPFAM" id="SSF57783">
    <property type="entry name" value="Zinc beta-ribbon"/>
    <property type="match status" value="1"/>
</dbReference>
<evidence type="ECO:0000259" key="12">
    <source>
        <dbReference type="PROSITE" id="PS52039"/>
    </source>
</evidence>